<feature type="compositionally biased region" description="Basic and acidic residues" evidence="1">
    <location>
        <begin position="176"/>
        <end position="194"/>
    </location>
</feature>
<feature type="region of interest" description="Disordered" evidence="1">
    <location>
        <begin position="170"/>
        <end position="207"/>
    </location>
</feature>
<reference evidence="2" key="1">
    <citation type="journal article" date="2020" name="Nature">
        <title>Giant virus diversity and host interactions through global metagenomics.</title>
        <authorList>
            <person name="Schulz F."/>
            <person name="Roux S."/>
            <person name="Paez-Espino D."/>
            <person name="Jungbluth S."/>
            <person name="Walsh D.A."/>
            <person name="Denef V.J."/>
            <person name="McMahon K.D."/>
            <person name="Konstantinidis K.T."/>
            <person name="Eloe-Fadrosh E.A."/>
            <person name="Kyrpides N.C."/>
            <person name="Woyke T."/>
        </authorList>
    </citation>
    <scope>NUCLEOTIDE SEQUENCE</scope>
    <source>
        <strain evidence="2">GVMAG-M-3300023184-191</strain>
    </source>
</reference>
<name>A0A6C0I6X1_9ZZZZ</name>
<dbReference type="EMBL" id="MN740102">
    <property type="protein sequence ID" value="QHT87873.1"/>
    <property type="molecule type" value="Genomic_DNA"/>
</dbReference>
<organism evidence="2">
    <name type="scientific">viral metagenome</name>
    <dbReference type="NCBI Taxonomy" id="1070528"/>
    <lineage>
        <taxon>unclassified sequences</taxon>
        <taxon>metagenomes</taxon>
        <taxon>organismal metagenomes</taxon>
    </lineage>
</organism>
<accession>A0A6C0I6X1</accession>
<protein>
    <submittedName>
        <fullName evidence="2">Uncharacterized protein</fullName>
    </submittedName>
</protein>
<evidence type="ECO:0000313" key="2">
    <source>
        <dbReference type="EMBL" id="QHT87873.1"/>
    </source>
</evidence>
<evidence type="ECO:0000256" key="1">
    <source>
        <dbReference type="SAM" id="MobiDB-lite"/>
    </source>
</evidence>
<sequence>MNLNLDQVDHVTLDLMVNQPQYERYLRAHEAALSGKYEKAKRFYKKRIIEMTRDLLKCETVNDIFVLQAFEAYAKSCITYFRNKDKNDALQEEHMAECVAIGYLPPIVETVEESLSDNNDGDNDADNAPILSESTKKKLEILMSFDKHKAHTPTLDTYVIKTSSASTASAAPILPKQKEINLDDPKFKTKDIKPKRPIKHGSLNSDE</sequence>
<proteinExistence type="predicted"/>
<dbReference type="AlphaFoldDB" id="A0A6C0I6X1"/>